<accession>A0A271IZF8</accession>
<proteinExistence type="inferred from homology"/>
<comment type="caution">
    <text evidence="6">The sequence shown here is derived from an EMBL/GenBank/DDBJ whole genome shotgun (WGS) entry which is preliminary data.</text>
</comment>
<dbReference type="RefSeq" id="WP_095510114.1">
    <property type="nucleotide sequence ID" value="NZ_MQWD01000001.1"/>
</dbReference>
<comment type="subcellular location">
    <subcellularLocation>
        <location evidence="1">Membrane</location>
        <topology evidence="1">Single-pass membrane protein</topology>
    </subcellularLocation>
</comment>
<dbReference type="PANTHER" id="PTHR34478">
    <property type="entry name" value="PROTEIN LEMA"/>
    <property type="match status" value="1"/>
</dbReference>
<evidence type="ECO:0000256" key="3">
    <source>
        <dbReference type="ARBA" id="ARBA00022692"/>
    </source>
</evidence>
<evidence type="ECO:0000256" key="4">
    <source>
        <dbReference type="ARBA" id="ARBA00022989"/>
    </source>
</evidence>
<dbReference type="Gene3D" id="1.20.1440.20">
    <property type="entry name" value="LemA-like domain"/>
    <property type="match status" value="1"/>
</dbReference>
<dbReference type="OrthoDB" id="9804152at2"/>
<keyword evidence="7" id="KW-1185">Reference proteome</keyword>
<dbReference type="PANTHER" id="PTHR34478:SF2">
    <property type="entry name" value="MEMBRANE PROTEIN"/>
    <property type="match status" value="1"/>
</dbReference>
<evidence type="ECO:0000313" key="7">
    <source>
        <dbReference type="Proteomes" id="UP000216339"/>
    </source>
</evidence>
<comment type="similarity">
    <text evidence="2">Belongs to the LemA family.</text>
</comment>
<dbReference type="Proteomes" id="UP000216339">
    <property type="component" value="Unassembled WGS sequence"/>
</dbReference>
<name>A0A271IZF8_9BACT</name>
<dbReference type="InterPro" id="IPR023353">
    <property type="entry name" value="LemA-like_dom_sf"/>
</dbReference>
<reference evidence="6 7" key="1">
    <citation type="submission" date="2016-11" db="EMBL/GenBank/DDBJ databases">
        <title>Study of marine rhodopsin-containing bacteria.</title>
        <authorList>
            <person name="Yoshizawa S."/>
            <person name="Kumagai Y."/>
            <person name="Kogure K."/>
        </authorList>
    </citation>
    <scope>NUCLEOTIDE SEQUENCE [LARGE SCALE GENOMIC DNA]</scope>
    <source>
        <strain evidence="6 7">SAORIC-28</strain>
    </source>
</reference>
<dbReference type="SUPFAM" id="SSF140478">
    <property type="entry name" value="LemA-like"/>
    <property type="match status" value="1"/>
</dbReference>
<dbReference type="InterPro" id="IPR007156">
    <property type="entry name" value="MamQ_LemA"/>
</dbReference>
<protein>
    <submittedName>
        <fullName evidence="6">LemA family protein</fullName>
    </submittedName>
</protein>
<evidence type="ECO:0000313" key="6">
    <source>
        <dbReference type="EMBL" id="PAP76457.1"/>
    </source>
</evidence>
<evidence type="ECO:0000256" key="5">
    <source>
        <dbReference type="ARBA" id="ARBA00023136"/>
    </source>
</evidence>
<dbReference type="GO" id="GO:0016020">
    <property type="term" value="C:membrane"/>
    <property type="evidence" value="ECO:0007669"/>
    <property type="project" value="UniProtKB-SubCell"/>
</dbReference>
<dbReference type="PROSITE" id="PS51257">
    <property type="entry name" value="PROKAR_LIPOPROTEIN"/>
    <property type="match status" value="1"/>
</dbReference>
<sequence>MRSTGAIVLLVLVLLVGFAGCAGCGTFNSLRTQDEQVTGAWSEVENQYQRRADLVQQVVSTVQGQADFESETLQNVIEARSRATSIQISADDLDDPEALAQYQAAQSALGSSLGRLLAVSESYPTLQANEGFLRLQDQIEGNENRIATARRDYNQAATDLNARIRTFPANIVAGFAGVDRREQFEAAAGTEQAPEITFD</sequence>
<keyword evidence="5" id="KW-0472">Membrane</keyword>
<dbReference type="Pfam" id="PF04011">
    <property type="entry name" value="LemA"/>
    <property type="match status" value="1"/>
</dbReference>
<gene>
    <name evidence="6" type="ORF">BSZ37_08385</name>
</gene>
<evidence type="ECO:0000256" key="1">
    <source>
        <dbReference type="ARBA" id="ARBA00004167"/>
    </source>
</evidence>
<organism evidence="6 7">
    <name type="scientific">Rubrivirga marina</name>
    <dbReference type="NCBI Taxonomy" id="1196024"/>
    <lineage>
        <taxon>Bacteria</taxon>
        <taxon>Pseudomonadati</taxon>
        <taxon>Rhodothermota</taxon>
        <taxon>Rhodothermia</taxon>
        <taxon>Rhodothermales</taxon>
        <taxon>Rubricoccaceae</taxon>
        <taxon>Rubrivirga</taxon>
    </lineage>
</organism>
<keyword evidence="3" id="KW-0812">Transmembrane</keyword>
<dbReference type="EMBL" id="MQWD01000001">
    <property type="protein sequence ID" value="PAP76457.1"/>
    <property type="molecule type" value="Genomic_DNA"/>
</dbReference>
<evidence type="ECO:0000256" key="2">
    <source>
        <dbReference type="ARBA" id="ARBA00008854"/>
    </source>
</evidence>
<dbReference type="AlphaFoldDB" id="A0A271IZF8"/>
<keyword evidence="4" id="KW-1133">Transmembrane helix</keyword>